<dbReference type="Proteomes" id="UP000428260">
    <property type="component" value="Chromosome"/>
</dbReference>
<keyword evidence="2" id="KW-0808">Transferase</keyword>
<dbReference type="Gene3D" id="3.20.170.40">
    <property type="entry name" value="Rifampin ADP-ribosyltransferase domain"/>
    <property type="match status" value="1"/>
</dbReference>
<dbReference type="KEGG" id="mcos:GM418_19315"/>
<proteinExistence type="predicted"/>
<dbReference type="InterPro" id="IPR038611">
    <property type="entry name" value="Arr_sf"/>
</dbReference>
<accession>A0A6I6JTE6</accession>
<evidence type="ECO:0000259" key="1">
    <source>
        <dbReference type="Pfam" id="PF12120"/>
    </source>
</evidence>
<evidence type="ECO:0000313" key="3">
    <source>
        <dbReference type="Proteomes" id="UP000428260"/>
    </source>
</evidence>
<dbReference type="AlphaFoldDB" id="A0A6I6JTE6"/>
<dbReference type="Pfam" id="PF12120">
    <property type="entry name" value="Arr-ms"/>
    <property type="match status" value="1"/>
</dbReference>
<reference evidence="2 3" key="1">
    <citation type="submission" date="2019-11" db="EMBL/GenBank/DDBJ databases">
        <authorList>
            <person name="Zheng R.K."/>
            <person name="Sun C.M."/>
        </authorList>
    </citation>
    <scope>NUCLEOTIDE SEQUENCE [LARGE SCALE GENOMIC DNA]</scope>
    <source>
        <strain evidence="2 3">WC007</strain>
    </source>
</reference>
<feature type="domain" description="Rifampin ADP-ribosyltransferase" evidence="1">
    <location>
        <begin position="48"/>
        <end position="146"/>
    </location>
</feature>
<organism evidence="2 3">
    <name type="scientific">Maribellus comscasis</name>
    <dbReference type="NCBI Taxonomy" id="2681766"/>
    <lineage>
        <taxon>Bacteria</taxon>
        <taxon>Pseudomonadati</taxon>
        <taxon>Bacteroidota</taxon>
        <taxon>Bacteroidia</taxon>
        <taxon>Marinilabiliales</taxon>
        <taxon>Prolixibacteraceae</taxon>
        <taxon>Maribellus</taxon>
    </lineage>
</organism>
<dbReference type="EMBL" id="CP046401">
    <property type="protein sequence ID" value="QGY45741.1"/>
    <property type="molecule type" value="Genomic_DNA"/>
</dbReference>
<name>A0A6I6JTE6_9BACT</name>
<protein>
    <submittedName>
        <fullName evidence="2">NAD(+)--rifampin ADP-ribosyltransferase</fullName>
    </submittedName>
</protein>
<dbReference type="InterPro" id="IPR021975">
    <property type="entry name" value="Rifampin_Arr"/>
</dbReference>
<dbReference type="NCBIfam" id="NF033144">
    <property type="entry name" value="rifampin_ARR"/>
    <property type="match status" value="1"/>
</dbReference>
<dbReference type="RefSeq" id="WP_158868883.1">
    <property type="nucleotide sequence ID" value="NZ_CP046401.1"/>
</dbReference>
<dbReference type="GO" id="GO:0016740">
    <property type="term" value="F:transferase activity"/>
    <property type="evidence" value="ECO:0007669"/>
    <property type="project" value="UniProtKB-KW"/>
</dbReference>
<evidence type="ECO:0000313" key="2">
    <source>
        <dbReference type="EMBL" id="QGY45741.1"/>
    </source>
</evidence>
<keyword evidence="3" id="KW-1185">Reference proteome</keyword>
<sequence>MEFSLELLNIAEEHNPTKQKHIGLTIVKYKENEQILSGQGATPFAQTYFHGTKANLKIGDYIEVGFNSNFEQRKNAKYIFLSATLDAATWGAELSIGDGRERIYLVEPTGAIENDPDLTDKKFPGNPTKSYRSTEPFKIAGEVTVWQGHEAEQVGAMKKTLEKLKKQGINSLNNE</sequence>
<gene>
    <name evidence="2" type="primary">arr</name>
    <name evidence="2" type="ORF">GM418_19315</name>
</gene>